<accession>A0A533QDS7</accession>
<sequence>MSSVIMKGYLKFILCILGISVFLTGWCKISSSDEGMDTRDNISVQDSDEDEDEDEAEMAGKNCLTSGCHGAGGEERFYLGGTIYTNSKGRRARAGATIQVVNPDGVKLLLKSDKYGNFYTEKKVKPPFDIIVSYHGREVKKPFSAPHGSCNAGGCHVVGAAGRVFISSIDLDLTGTVSEAANALEISYNSDIKAIFDKKCISCHMPGGPQGDVPLTTYAEVTDPSLVAPGSSNGLLLNKVNPQTGSMWQYLGNLSEYKKIKRWIVKFHAQETSSTGQFIANAHISLLENNKVKYSTITDGEGKFVLKKVKAGEYILKVSKEGYKTSIQPYQMKQVNVSPLEITMTKQ</sequence>
<name>A0A533QDS7_9BACT</name>
<evidence type="ECO:0008006" key="4">
    <source>
        <dbReference type="Google" id="ProtNLM"/>
    </source>
</evidence>
<dbReference type="Gene3D" id="2.60.40.1120">
    <property type="entry name" value="Carboxypeptidase-like, regulatory domain"/>
    <property type="match status" value="1"/>
</dbReference>
<dbReference type="Pfam" id="PF13620">
    <property type="entry name" value="CarboxypepD_reg"/>
    <property type="match status" value="1"/>
</dbReference>
<organism evidence="2 3">
    <name type="scientific">Candidatus Jettenia ecosi</name>
    <dbReference type="NCBI Taxonomy" id="2494326"/>
    <lineage>
        <taxon>Bacteria</taxon>
        <taxon>Pseudomonadati</taxon>
        <taxon>Planctomycetota</taxon>
        <taxon>Candidatus Brocadiia</taxon>
        <taxon>Candidatus Brocadiales</taxon>
        <taxon>Candidatus Brocadiaceae</taxon>
        <taxon>Candidatus Jettenia</taxon>
    </lineage>
</organism>
<dbReference type="Proteomes" id="UP000319783">
    <property type="component" value="Unassembled WGS sequence"/>
</dbReference>
<dbReference type="EMBL" id="SULG01000011">
    <property type="protein sequence ID" value="TLD42903.1"/>
    <property type="molecule type" value="Genomic_DNA"/>
</dbReference>
<proteinExistence type="predicted"/>
<protein>
    <recommendedName>
        <fullName evidence="4">Carboxypeptidase regulatory-like domain-containing protein</fullName>
    </recommendedName>
</protein>
<dbReference type="AlphaFoldDB" id="A0A533QDS7"/>
<evidence type="ECO:0000256" key="1">
    <source>
        <dbReference type="SAM" id="MobiDB-lite"/>
    </source>
</evidence>
<evidence type="ECO:0000313" key="3">
    <source>
        <dbReference type="Proteomes" id="UP000319783"/>
    </source>
</evidence>
<comment type="caution">
    <text evidence="2">The sequence shown here is derived from an EMBL/GenBank/DDBJ whole genome shotgun (WGS) entry which is preliminary data.</text>
</comment>
<gene>
    <name evidence="2" type="ORF">JETT_0803</name>
</gene>
<reference evidence="2 3" key="1">
    <citation type="submission" date="2019-04" db="EMBL/GenBank/DDBJ databases">
        <title>Genome of a novel bacterium Candidatus Jettenia ecosi reconstructed from metagenome of an anammox bioreactor.</title>
        <authorList>
            <person name="Mardanov A.V."/>
            <person name="Beletsky A.V."/>
            <person name="Ravin N.V."/>
            <person name="Botchkova E.A."/>
            <person name="Litti Y.V."/>
            <person name="Nozhevnikova A.N."/>
        </authorList>
    </citation>
    <scope>NUCLEOTIDE SEQUENCE [LARGE SCALE GENOMIC DNA]</scope>
    <source>
        <strain evidence="2">J2</strain>
    </source>
</reference>
<feature type="region of interest" description="Disordered" evidence="1">
    <location>
        <begin position="34"/>
        <end position="53"/>
    </location>
</feature>
<evidence type="ECO:0000313" key="2">
    <source>
        <dbReference type="EMBL" id="TLD42903.1"/>
    </source>
</evidence>
<dbReference type="SUPFAM" id="SSF49478">
    <property type="entry name" value="Cna protein B-type domain"/>
    <property type="match status" value="1"/>
</dbReference>